<dbReference type="InterPro" id="IPR058637">
    <property type="entry name" value="YknX-like_C"/>
</dbReference>
<dbReference type="Gene3D" id="2.40.50.100">
    <property type="match status" value="1"/>
</dbReference>
<dbReference type="GO" id="GO:1990281">
    <property type="term" value="C:efflux pump complex"/>
    <property type="evidence" value="ECO:0007669"/>
    <property type="project" value="TreeGrafter"/>
</dbReference>
<evidence type="ECO:0000259" key="6">
    <source>
        <dbReference type="Pfam" id="PF25989"/>
    </source>
</evidence>
<feature type="region of interest" description="Disordered" evidence="3">
    <location>
        <begin position="393"/>
        <end position="412"/>
    </location>
</feature>
<dbReference type="GO" id="GO:0015562">
    <property type="term" value="F:efflux transmembrane transporter activity"/>
    <property type="evidence" value="ECO:0007669"/>
    <property type="project" value="TreeGrafter"/>
</dbReference>
<dbReference type="OrthoDB" id="9783047at2"/>
<dbReference type="NCBIfam" id="TIGR01730">
    <property type="entry name" value="RND_mfp"/>
    <property type="match status" value="1"/>
</dbReference>
<protein>
    <submittedName>
        <fullName evidence="7">RND family efflux transporter, MFP subunit</fullName>
    </submittedName>
</protein>
<sequence length="412" mass="43068">MKKFWLPLGLLVVAALAVWGYRDRIPFLSAFVDQASAETKDGSKTATGSHKRAALSSVVKTVAVTKTLLPNDVTATGSAVAQNATTIAAQESGIITSIEAKDGVMVKAGDLIAKLDARTAQAAVDKDQATIAKDQATLVAAESALTRAKSLLANAGTQQTVDQAVAARDTAVADVNADKAQLASDQVLLENTQIRAPYDGRLGNVVPSPGAYVTPGTAIVSITQYDPIYVQFHLQENHLRELEEALKAGTVPVSTVPRSDKGKSRQGEISFFDNSVDAASGTILAKAKFANANGAIWPGRSVNIIVHLTDTQPVIVAPTVAISPGADGFFAFVVKDGKVHMTPVTVQRENGGFTAVAKGLSEGDHIVVEGQVQLTDGQTVVEQFNDGKTQNLAAADDQSGRKSETITVGAQQ</sequence>
<dbReference type="Pfam" id="PF25989">
    <property type="entry name" value="YknX_C"/>
    <property type="match status" value="1"/>
</dbReference>
<dbReference type="EMBL" id="FMAF01000001">
    <property type="protein sequence ID" value="SCB08666.1"/>
    <property type="molecule type" value="Genomic_DNA"/>
</dbReference>
<dbReference type="Gene3D" id="2.40.420.20">
    <property type="match status" value="1"/>
</dbReference>
<evidence type="ECO:0000256" key="1">
    <source>
        <dbReference type="ARBA" id="ARBA00004236"/>
    </source>
</evidence>
<evidence type="ECO:0000259" key="5">
    <source>
        <dbReference type="Pfam" id="PF25944"/>
    </source>
</evidence>
<dbReference type="RefSeq" id="WP_092572854.1">
    <property type="nucleotide sequence ID" value="NZ_FMAF01000001.1"/>
</dbReference>
<dbReference type="Gene3D" id="1.10.287.470">
    <property type="entry name" value="Helix hairpin bin"/>
    <property type="match status" value="1"/>
</dbReference>
<feature type="domain" description="Multidrug resistance protein MdtA-like beta-barrel" evidence="5">
    <location>
        <begin position="227"/>
        <end position="308"/>
    </location>
</feature>
<evidence type="ECO:0000313" key="7">
    <source>
        <dbReference type="EMBL" id="SCB08666.1"/>
    </source>
</evidence>
<comment type="similarity">
    <text evidence="2">Belongs to the membrane fusion protein (MFP) (TC 8.A.1) family.</text>
</comment>
<dbReference type="AlphaFoldDB" id="A0A1C3TZM8"/>
<organism evidence="7 8">
    <name type="scientific">Rhizobium lusitanum</name>
    <dbReference type="NCBI Taxonomy" id="293958"/>
    <lineage>
        <taxon>Bacteria</taxon>
        <taxon>Pseudomonadati</taxon>
        <taxon>Pseudomonadota</taxon>
        <taxon>Alphaproteobacteria</taxon>
        <taxon>Hyphomicrobiales</taxon>
        <taxon>Rhizobiaceae</taxon>
        <taxon>Rhizobium/Agrobacterium group</taxon>
        <taxon>Rhizobium</taxon>
    </lineage>
</organism>
<dbReference type="PANTHER" id="PTHR30469:SF36">
    <property type="entry name" value="BLL3903 PROTEIN"/>
    <property type="match status" value="1"/>
</dbReference>
<proteinExistence type="inferred from homology"/>
<dbReference type="PANTHER" id="PTHR30469">
    <property type="entry name" value="MULTIDRUG RESISTANCE PROTEIN MDTA"/>
    <property type="match status" value="1"/>
</dbReference>
<dbReference type="Pfam" id="PF25944">
    <property type="entry name" value="Beta-barrel_RND"/>
    <property type="match status" value="1"/>
</dbReference>
<name>A0A1C3TZM8_9HYPH</name>
<accession>A0A1C3TZM8</accession>
<feature type="domain" description="YknX-like C-terminal permuted SH3-like" evidence="6">
    <location>
        <begin position="315"/>
        <end position="380"/>
    </location>
</feature>
<dbReference type="Proteomes" id="UP000199205">
    <property type="component" value="Unassembled WGS sequence"/>
</dbReference>
<dbReference type="Gene3D" id="2.40.30.170">
    <property type="match status" value="1"/>
</dbReference>
<reference evidence="7 8" key="1">
    <citation type="submission" date="2016-08" db="EMBL/GenBank/DDBJ databases">
        <authorList>
            <person name="Seilhamer J.J."/>
        </authorList>
    </citation>
    <scope>NUCLEOTIDE SEQUENCE [LARGE SCALE GENOMIC DNA]</scope>
    <source>
        <strain evidence="7 8">P1-7</strain>
    </source>
</reference>
<evidence type="ECO:0000256" key="3">
    <source>
        <dbReference type="SAM" id="MobiDB-lite"/>
    </source>
</evidence>
<gene>
    <name evidence="7" type="ORF">GA0061101_101246</name>
</gene>
<dbReference type="SUPFAM" id="SSF111369">
    <property type="entry name" value="HlyD-like secretion proteins"/>
    <property type="match status" value="1"/>
</dbReference>
<comment type="subcellular location">
    <subcellularLocation>
        <location evidence="1">Cell membrane</location>
    </subcellularLocation>
</comment>
<feature type="domain" description="Multidrug resistance protein MdtA-like barrel-sandwich hybrid" evidence="4">
    <location>
        <begin position="85"/>
        <end position="221"/>
    </location>
</feature>
<dbReference type="Pfam" id="PF25917">
    <property type="entry name" value="BSH_RND"/>
    <property type="match status" value="1"/>
</dbReference>
<dbReference type="InterPro" id="IPR058626">
    <property type="entry name" value="MdtA-like_b-barrel"/>
</dbReference>
<dbReference type="InterPro" id="IPR058625">
    <property type="entry name" value="MdtA-like_BSH"/>
</dbReference>
<evidence type="ECO:0000256" key="2">
    <source>
        <dbReference type="ARBA" id="ARBA00009477"/>
    </source>
</evidence>
<dbReference type="InterPro" id="IPR006143">
    <property type="entry name" value="RND_pump_MFP"/>
</dbReference>
<evidence type="ECO:0000313" key="8">
    <source>
        <dbReference type="Proteomes" id="UP000199205"/>
    </source>
</evidence>
<evidence type="ECO:0000259" key="4">
    <source>
        <dbReference type="Pfam" id="PF25917"/>
    </source>
</evidence>